<protein>
    <submittedName>
        <fullName evidence="2">Uncharacterized protein</fullName>
    </submittedName>
</protein>
<keyword evidence="3" id="KW-1185">Reference proteome</keyword>
<keyword evidence="1" id="KW-0472">Membrane</keyword>
<feature type="transmembrane region" description="Helical" evidence="1">
    <location>
        <begin position="171"/>
        <end position="194"/>
    </location>
</feature>
<evidence type="ECO:0000313" key="2">
    <source>
        <dbReference type="EMBL" id="TWU51542.1"/>
    </source>
</evidence>
<name>A0A5C6ER74_9BACT</name>
<evidence type="ECO:0000256" key="1">
    <source>
        <dbReference type="SAM" id="Phobius"/>
    </source>
</evidence>
<organism evidence="2 3">
    <name type="scientific">Rubripirellula reticaptiva</name>
    <dbReference type="NCBI Taxonomy" id="2528013"/>
    <lineage>
        <taxon>Bacteria</taxon>
        <taxon>Pseudomonadati</taxon>
        <taxon>Planctomycetota</taxon>
        <taxon>Planctomycetia</taxon>
        <taxon>Pirellulales</taxon>
        <taxon>Pirellulaceae</taxon>
        <taxon>Rubripirellula</taxon>
    </lineage>
</organism>
<dbReference type="AlphaFoldDB" id="A0A5C6ER74"/>
<dbReference type="EMBL" id="SJPX01000003">
    <property type="protein sequence ID" value="TWU51542.1"/>
    <property type="molecule type" value="Genomic_DNA"/>
</dbReference>
<gene>
    <name evidence="2" type="ORF">Poly59_31340</name>
</gene>
<sequence length="217" mass="23127">MGAGLGAISFSAAIAMIPSSMDSTHSLKWRLATNLFLIYPALLGLWVGWIRRSKTWAVLGVVSGIAAGSVFIALYGTIVSVLPLRLVQVVVVVPCVLGGAMSALLGTKTESWISGVPQRFVRGVIAGFALGFTYGIIFSQVFPMSLPEYPYFKFTPYPPTEPENSPVSAAWFFRLWISGTLALTISSALFLTVYHWSAGLSSARSVGCEPSVATPAS</sequence>
<dbReference type="Proteomes" id="UP000317977">
    <property type="component" value="Unassembled WGS sequence"/>
</dbReference>
<evidence type="ECO:0000313" key="3">
    <source>
        <dbReference type="Proteomes" id="UP000317977"/>
    </source>
</evidence>
<feature type="transmembrane region" description="Helical" evidence="1">
    <location>
        <begin position="84"/>
        <end position="107"/>
    </location>
</feature>
<proteinExistence type="predicted"/>
<feature type="transmembrane region" description="Helical" evidence="1">
    <location>
        <begin position="119"/>
        <end position="142"/>
    </location>
</feature>
<keyword evidence="1" id="KW-1133">Transmembrane helix</keyword>
<comment type="caution">
    <text evidence="2">The sequence shown here is derived from an EMBL/GenBank/DDBJ whole genome shotgun (WGS) entry which is preliminary data.</text>
</comment>
<keyword evidence="1" id="KW-0812">Transmembrane</keyword>
<feature type="transmembrane region" description="Helical" evidence="1">
    <location>
        <begin position="56"/>
        <end position="78"/>
    </location>
</feature>
<feature type="transmembrane region" description="Helical" evidence="1">
    <location>
        <begin position="31"/>
        <end position="49"/>
    </location>
</feature>
<reference evidence="2 3" key="1">
    <citation type="submission" date="2019-02" db="EMBL/GenBank/DDBJ databases">
        <title>Deep-cultivation of Planctomycetes and their phenomic and genomic characterization uncovers novel biology.</title>
        <authorList>
            <person name="Wiegand S."/>
            <person name="Jogler M."/>
            <person name="Boedeker C."/>
            <person name="Pinto D."/>
            <person name="Vollmers J."/>
            <person name="Rivas-Marin E."/>
            <person name="Kohn T."/>
            <person name="Peeters S.H."/>
            <person name="Heuer A."/>
            <person name="Rast P."/>
            <person name="Oberbeckmann S."/>
            <person name="Bunk B."/>
            <person name="Jeske O."/>
            <person name="Meyerdierks A."/>
            <person name="Storesund J.E."/>
            <person name="Kallscheuer N."/>
            <person name="Luecker S."/>
            <person name="Lage O.M."/>
            <person name="Pohl T."/>
            <person name="Merkel B.J."/>
            <person name="Hornburger P."/>
            <person name="Mueller R.-W."/>
            <person name="Bruemmer F."/>
            <person name="Labrenz M."/>
            <person name="Spormann A.M."/>
            <person name="Op Den Camp H."/>
            <person name="Overmann J."/>
            <person name="Amann R."/>
            <person name="Jetten M.S.M."/>
            <person name="Mascher T."/>
            <person name="Medema M.H."/>
            <person name="Devos D.P."/>
            <person name="Kaster A.-K."/>
            <person name="Ovreas L."/>
            <person name="Rohde M."/>
            <person name="Galperin M.Y."/>
            <person name="Jogler C."/>
        </authorList>
    </citation>
    <scope>NUCLEOTIDE SEQUENCE [LARGE SCALE GENOMIC DNA]</scope>
    <source>
        <strain evidence="2 3">Poly59</strain>
    </source>
</reference>
<accession>A0A5C6ER74</accession>